<organism evidence="4 5">
    <name type="scientific">Mytilus edulis</name>
    <name type="common">Blue mussel</name>
    <dbReference type="NCBI Taxonomy" id="6550"/>
    <lineage>
        <taxon>Eukaryota</taxon>
        <taxon>Metazoa</taxon>
        <taxon>Spiralia</taxon>
        <taxon>Lophotrochozoa</taxon>
        <taxon>Mollusca</taxon>
        <taxon>Bivalvia</taxon>
        <taxon>Autobranchia</taxon>
        <taxon>Pteriomorphia</taxon>
        <taxon>Mytilida</taxon>
        <taxon>Mytiloidea</taxon>
        <taxon>Mytilidae</taxon>
        <taxon>Mytilinae</taxon>
        <taxon>Mytilus</taxon>
    </lineage>
</organism>
<evidence type="ECO:0000259" key="3">
    <source>
        <dbReference type="PROSITE" id="PS50024"/>
    </source>
</evidence>
<feature type="region of interest" description="Disordered" evidence="1">
    <location>
        <begin position="45"/>
        <end position="73"/>
    </location>
</feature>
<keyword evidence="2" id="KW-1133">Transmembrane helix</keyword>
<dbReference type="Proteomes" id="UP000683360">
    <property type="component" value="Unassembled WGS sequence"/>
</dbReference>
<evidence type="ECO:0000313" key="4">
    <source>
        <dbReference type="EMBL" id="CAG2257352.1"/>
    </source>
</evidence>
<protein>
    <recommendedName>
        <fullName evidence="3">SEA domain-containing protein</fullName>
    </recommendedName>
</protein>
<feature type="domain" description="SEA" evidence="3">
    <location>
        <begin position="127"/>
        <end position="175"/>
    </location>
</feature>
<proteinExistence type="predicted"/>
<keyword evidence="2" id="KW-0812">Transmembrane</keyword>
<name>A0A8S3VS60_MYTED</name>
<accession>A0A8S3VS60</accession>
<dbReference type="EMBL" id="CAJPWZ010003327">
    <property type="protein sequence ID" value="CAG2257352.1"/>
    <property type="molecule type" value="Genomic_DNA"/>
</dbReference>
<reference evidence="4" key="1">
    <citation type="submission" date="2021-03" db="EMBL/GenBank/DDBJ databases">
        <authorList>
            <person name="Bekaert M."/>
        </authorList>
    </citation>
    <scope>NUCLEOTIDE SEQUENCE</scope>
</reference>
<evidence type="ECO:0000256" key="1">
    <source>
        <dbReference type="SAM" id="MobiDB-lite"/>
    </source>
</evidence>
<dbReference type="AlphaFoldDB" id="A0A8S3VS60"/>
<sequence length="175" mass="19240">MQSTERRTFQTSLREQSFLDLNTKDYLNQNIIVWDPKTIPQPHHGYPASHYYGETQRAGSDQPLHGSISSDSTSETKSRKAIAIAIGIGLLIVVGGAIAVAVYFTSLTDVQRTTVSTIPTTTPVPTQELKFQGNITIDNSWDDDLKNSSSPVYKQKAANVSNMVSTYSRSSTVNK</sequence>
<feature type="transmembrane region" description="Helical" evidence="2">
    <location>
        <begin position="81"/>
        <end position="104"/>
    </location>
</feature>
<dbReference type="PROSITE" id="PS50024">
    <property type="entry name" value="SEA"/>
    <property type="match status" value="1"/>
</dbReference>
<comment type="caution">
    <text evidence="4">The sequence shown here is derived from an EMBL/GenBank/DDBJ whole genome shotgun (WGS) entry which is preliminary data.</text>
</comment>
<evidence type="ECO:0000256" key="2">
    <source>
        <dbReference type="SAM" id="Phobius"/>
    </source>
</evidence>
<dbReference type="InterPro" id="IPR000082">
    <property type="entry name" value="SEA_dom"/>
</dbReference>
<gene>
    <name evidence="4" type="ORF">MEDL_68627</name>
</gene>
<evidence type="ECO:0000313" key="5">
    <source>
        <dbReference type="Proteomes" id="UP000683360"/>
    </source>
</evidence>
<keyword evidence="5" id="KW-1185">Reference proteome</keyword>
<keyword evidence="2" id="KW-0472">Membrane</keyword>